<evidence type="ECO:0000313" key="17">
    <source>
        <dbReference type="Proteomes" id="UP000033057"/>
    </source>
</evidence>
<evidence type="ECO:0000256" key="1">
    <source>
        <dbReference type="ARBA" id="ARBA00003908"/>
    </source>
</evidence>
<dbReference type="GO" id="GO:0047553">
    <property type="term" value="F:2-oxoglutarate synthase activity"/>
    <property type="evidence" value="ECO:0007669"/>
    <property type="project" value="UniProtKB-ARBA"/>
</dbReference>
<evidence type="ECO:0000313" key="24">
    <source>
        <dbReference type="Proteomes" id="UP000275843"/>
    </source>
</evidence>
<name>A0A3G8DQP9_SACSO</name>
<dbReference type="EMBL" id="CP011055">
    <property type="protein sequence ID" value="AYN75632.1"/>
    <property type="molecule type" value="Genomic_DNA"/>
</dbReference>
<evidence type="ECO:0000313" key="12">
    <source>
        <dbReference type="EMBL" id="AZF77105.1"/>
    </source>
</evidence>
<evidence type="ECO:0000313" key="11">
    <source>
        <dbReference type="EMBL" id="AZF74482.1"/>
    </source>
</evidence>
<dbReference type="EMBL" id="CP033239">
    <property type="protein sequence ID" value="AZF79710.1"/>
    <property type="molecule type" value="Genomic_DNA"/>
</dbReference>
<evidence type="ECO:0000313" key="26">
    <source>
        <dbReference type="Proteomes" id="UP000282269"/>
    </source>
</evidence>
<reference evidence="6" key="3">
    <citation type="submission" date="2018-10" db="EMBL/GenBank/DDBJ databases">
        <authorList>
            <person name="McCarthy S."/>
            <person name="Gradnigo J."/>
            <person name="Johnson T."/>
            <person name="Payne S."/>
            <person name="Lipzen A."/>
            <person name="Schackwitz W."/>
            <person name="Martin J."/>
            <person name="Moriyama E."/>
            <person name="Blum P."/>
        </authorList>
    </citation>
    <scope>NUCLEOTIDE SEQUENCE</scope>
    <source>
        <strain evidence="6">SARC-B</strain>
        <strain evidence="7">SARC-C</strain>
        <strain evidence="8">SULA</strain>
    </source>
</reference>
<dbReference type="Proteomes" id="UP000273443">
    <property type="component" value="Chromosome"/>
</dbReference>
<dbReference type="GO" id="GO:0018491">
    <property type="term" value="F:2-oxobutyrate synthase activity"/>
    <property type="evidence" value="ECO:0007669"/>
    <property type="project" value="UniProtKB-ARBA"/>
</dbReference>
<dbReference type="EMBL" id="CP011056">
    <property type="protein sequence ID" value="AYN75793.1"/>
    <property type="molecule type" value="Genomic_DNA"/>
</dbReference>
<dbReference type="Proteomes" id="UP000269431">
    <property type="component" value="Chromosome"/>
</dbReference>
<dbReference type="Proteomes" id="UP000278715">
    <property type="component" value="Chromosome"/>
</dbReference>
<dbReference type="RefSeq" id="WP_009991415.1">
    <property type="nucleotide sequence ID" value="NZ_CP011055.2"/>
</dbReference>
<dbReference type="KEGG" id="ssol:SULB_03865"/>
<dbReference type="EMBL" id="CP011057">
    <property type="protein sequence ID" value="AYP18628.1"/>
    <property type="molecule type" value="Genomic_DNA"/>
</dbReference>
<dbReference type="Proteomes" id="UP000033057">
    <property type="component" value="Chromosome"/>
</dbReference>
<evidence type="ECO:0000313" key="14">
    <source>
        <dbReference type="EMBL" id="AZF82316.1"/>
    </source>
</evidence>
<evidence type="ECO:0000256" key="2">
    <source>
        <dbReference type="ARBA" id="ARBA00011631"/>
    </source>
</evidence>
<dbReference type="Proteomes" id="UP000275843">
    <property type="component" value="Chromosome"/>
</dbReference>
<dbReference type="Proteomes" id="UP000267993">
    <property type="component" value="Chromosome"/>
</dbReference>
<dbReference type="InterPro" id="IPR012001">
    <property type="entry name" value="Thiamin_PyroP_enz_TPP-bd_dom"/>
</dbReference>
<dbReference type="Proteomes" id="UP000594632">
    <property type="component" value="Chromosome"/>
</dbReference>
<reference evidence="17 18" key="1">
    <citation type="journal article" date="2015" name="Genome Announc.">
        <title>Complete Genome Sequence of Sulfolobus solfataricus Strain 98/2 and Evolved Derivatives.</title>
        <authorList>
            <person name="McCarthy S."/>
            <person name="Gradnigo J."/>
            <person name="Johnson T."/>
            <person name="Payne S."/>
            <person name="Lipzen A."/>
            <person name="Martin J."/>
            <person name="Schackwitz W."/>
            <person name="Moriyama E."/>
            <person name="Blum P."/>
        </authorList>
    </citation>
    <scope>NUCLEOTIDE SEQUENCE [LARGE SCALE GENOMIC DNA]</scope>
    <source>
        <strain evidence="17">98/2 SULC</strain>
        <strain evidence="6">SARC-B</strain>
        <strain evidence="7">SARC-C</strain>
        <strain evidence="8 19">SULA</strain>
        <strain evidence="18">SULB</strain>
    </source>
</reference>
<evidence type="ECO:0000313" key="23">
    <source>
        <dbReference type="Proteomes" id="UP000273443"/>
    </source>
</evidence>
<dbReference type="Proteomes" id="UP000033085">
    <property type="component" value="Chromosome"/>
</dbReference>
<sequence>MNEIEIRQIFGNPGTTQLNFLKYMPKNLNYYLALQDGISIGMAEGYYLGFGFHRIS</sequence>
<evidence type="ECO:0000313" key="8">
    <source>
        <dbReference type="EMBL" id="AYP18628.1"/>
    </source>
</evidence>
<evidence type="ECO:0000313" key="22">
    <source>
        <dbReference type="Proteomes" id="UP000273194"/>
    </source>
</evidence>
<comment type="function">
    <text evidence="1">Catalyzes the coenzyme A-dependent oxidative decarboxylation of different 2-oxoacids such as 2-oxoglutarate, pyruvate and 2-oxobutyrate to form their CoA derivatives.</text>
</comment>
<proteinExistence type="predicted"/>
<dbReference type="EC" id="1.2.7.11" evidence="3"/>
<protein>
    <recommendedName>
        <fullName evidence="3">2-oxoacid oxidoreductase (ferredoxin)</fullName>
        <ecNumber evidence="3">1.2.7.11</ecNumber>
    </recommendedName>
</protein>
<dbReference type="SUPFAM" id="SSF52518">
    <property type="entry name" value="Thiamin diphosphate-binding fold (THDP-binding)"/>
    <property type="match status" value="1"/>
</dbReference>
<reference evidence="20 21" key="2">
    <citation type="journal article" date="2018" name="Proc. Natl. Acad. Sci. U.S.A.">
        <title>Nonmutational mechanism of inheritance in the Archaeon Sulfolobus solfataricus.</title>
        <authorList>
            <person name="Payne S."/>
            <person name="McCarthy S."/>
            <person name="Johnson T."/>
            <person name="North E."/>
            <person name="Blum P."/>
        </authorList>
    </citation>
    <scope>NUCLEOTIDE SEQUENCE [LARGE SCALE GENOMIC DNA]</scope>
    <source>
        <strain evidence="10 20">SARC-H</strain>
        <strain evidence="11 24">SARC-I</strain>
        <strain evidence="13 25">SARC-N</strain>
        <strain evidence="14 26">SARC-O</strain>
        <strain evidence="15 21">SUL120</strain>
        <strain evidence="9 22">SULG</strain>
        <strain evidence="12 23">SULM</strain>
    </source>
</reference>
<dbReference type="KEGG" id="ssof:SULC_03845"/>
<evidence type="ECO:0000256" key="3">
    <source>
        <dbReference type="ARBA" id="ARBA00012691"/>
    </source>
</evidence>
<evidence type="ECO:0000313" key="25">
    <source>
        <dbReference type="Proteomes" id="UP000278715"/>
    </source>
</evidence>
<evidence type="ECO:0000256" key="4">
    <source>
        <dbReference type="ARBA" id="ARBA00048893"/>
    </source>
</evidence>
<evidence type="ECO:0000313" key="18">
    <source>
        <dbReference type="Proteomes" id="UP000033085"/>
    </source>
</evidence>
<dbReference type="Proteomes" id="UP000282269">
    <property type="component" value="Chromosome"/>
</dbReference>
<evidence type="ECO:0000313" key="15">
    <source>
        <dbReference type="EMBL" id="AZF84909.1"/>
    </source>
</evidence>
<dbReference type="OrthoDB" id="6837at2157"/>
<dbReference type="KEGG" id="ssoa:SULA_03855"/>
<evidence type="ECO:0000259" key="5">
    <source>
        <dbReference type="Pfam" id="PF02776"/>
    </source>
</evidence>
<evidence type="ECO:0000313" key="10">
    <source>
        <dbReference type="EMBL" id="AZF71862.1"/>
    </source>
</evidence>
<evidence type="ECO:0000313" key="21">
    <source>
        <dbReference type="Proteomes" id="UP000269431"/>
    </source>
</evidence>
<dbReference type="EMBL" id="CP033235">
    <property type="protein sequence ID" value="AZF69242.1"/>
    <property type="molecule type" value="Genomic_DNA"/>
</dbReference>
<dbReference type="GO" id="GO:0019164">
    <property type="term" value="F:pyruvate synthase activity"/>
    <property type="evidence" value="ECO:0007669"/>
    <property type="project" value="UniProtKB-ARBA"/>
</dbReference>
<evidence type="ECO:0000313" key="19">
    <source>
        <dbReference type="Proteomes" id="UP000033106"/>
    </source>
</evidence>
<dbReference type="Proteomes" id="UP000033106">
    <property type="component" value="Chromosome"/>
</dbReference>
<dbReference type="EMBL" id="CP033238">
    <property type="protein sequence ID" value="AZF77105.1"/>
    <property type="molecule type" value="Genomic_DNA"/>
</dbReference>
<dbReference type="Proteomes" id="UP000273194">
    <property type="component" value="Chromosome"/>
</dbReference>
<comment type="subunit">
    <text evidence="2">Heterodimer composed of an alpha and a beta subunit.</text>
</comment>
<comment type="catalytic activity">
    <reaction evidence="4">
        <text>a 2-oxocarboxylate + 2 oxidized [2Fe-2S]-[ferredoxin] + CoA = an acyl-CoA + 2 reduced [2Fe-2S]-[ferredoxin] + CO2 + H(+)</text>
        <dbReference type="Rhea" id="RHEA:42316"/>
        <dbReference type="Rhea" id="RHEA-COMP:10000"/>
        <dbReference type="Rhea" id="RHEA-COMP:10001"/>
        <dbReference type="ChEBI" id="CHEBI:15378"/>
        <dbReference type="ChEBI" id="CHEBI:16526"/>
        <dbReference type="ChEBI" id="CHEBI:33737"/>
        <dbReference type="ChEBI" id="CHEBI:33738"/>
        <dbReference type="ChEBI" id="CHEBI:35179"/>
        <dbReference type="ChEBI" id="CHEBI:57287"/>
        <dbReference type="ChEBI" id="CHEBI:58342"/>
        <dbReference type="EC" id="1.2.7.11"/>
    </reaction>
</comment>
<dbReference type="GO" id="GO:0030976">
    <property type="term" value="F:thiamine pyrophosphate binding"/>
    <property type="evidence" value="ECO:0007669"/>
    <property type="project" value="InterPro"/>
</dbReference>
<evidence type="ECO:0000313" key="7">
    <source>
        <dbReference type="EMBL" id="AYN75793.1"/>
    </source>
</evidence>
<evidence type="ECO:0000313" key="6">
    <source>
        <dbReference type="EMBL" id="AYN75632.1"/>
    </source>
</evidence>
<dbReference type="EMBL" id="CP033240">
    <property type="protein sequence ID" value="AZF82316.1"/>
    <property type="molecule type" value="Genomic_DNA"/>
</dbReference>
<dbReference type="InterPro" id="IPR029061">
    <property type="entry name" value="THDP-binding"/>
</dbReference>
<dbReference type="EMBL" id="CP033237">
    <property type="protein sequence ID" value="AZF74482.1"/>
    <property type="molecule type" value="Genomic_DNA"/>
</dbReference>
<dbReference type="Pfam" id="PF02776">
    <property type="entry name" value="TPP_enzyme_N"/>
    <property type="match status" value="1"/>
</dbReference>
<dbReference type="AlphaFoldDB" id="A0A3G8DQP9"/>
<dbReference type="EMBL" id="CP033236">
    <property type="protein sequence ID" value="AZF71862.1"/>
    <property type="molecule type" value="Genomic_DNA"/>
</dbReference>
<evidence type="ECO:0000313" key="9">
    <source>
        <dbReference type="EMBL" id="AZF69242.1"/>
    </source>
</evidence>
<gene>
    <name evidence="16" type="ORF">HFC64_03880</name>
    <name evidence="8" type="ORF">SULA_03855</name>
    <name evidence="6" type="ORF">SULB_03865</name>
    <name evidence="7" type="ORF">SULC_03845</name>
    <name evidence="9" type="ORF">SULG_13750</name>
    <name evidence="10" type="ORF">SULH_13750</name>
    <name evidence="11" type="ORF">SULI_13750</name>
    <name evidence="12" type="ORF">SULM_13740</name>
    <name evidence="13" type="ORF">SULN_13730</name>
    <name evidence="14" type="ORF">SULO_13750</name>
    <name evidence="15" type="ORF">SULZ_13755</name>
</gene>
<dbReference type="GeneID" id="34442737"/>
<dbReference type="EMBL" id="CP033241">
    <property type="protein sequence ID" value="AZF84909.1"/>
    <property type="molecule type" value="Genomic_DNA"/>
</dbReference>
<evidence type="ECO:0000313" key="27">
    <source>
        <dbReference type="Proteomes" id="UP000594632"/>
    </source>
</evidence>
<dbReference type="EMBL" id="CP050869">
    <property type="protein sequence ID" value="QPG49133.1"/>
    <property type="molecule type" value="Genomic_DNA"/>
</dbReference>
<evidence type="ECO:0000313" key="16">
    <source>
        <dbReference type="EMBL" id="QPG49133.1"/>
    </source>
</evidence>
<evidence type="ECO:0000313" key="20">
    <source>
        <dbReference type="Proteomes" id="UP000267993"/>
    </source>
</evidence>
<reference evidence="16 27" key="4">
    <citation type="journal article" date="2020" name="Nat. Commun.">
        <title>The structures of two archaeal type IV pili illuminate evolutionary relationships.</title>
        <authorList>
            <person name="Wang F."/>
            <person name="Baquero D.P."/>
            <person name="Su Z."/>
            <person name="Beltran L.C."/>
            <person name="Prangishvili D."/>
            <person name="Krupovic M."/>
            <person name="Egelman E.H."/>
        </authorList>
    </citation>
    <scope>NUCLEOTIDE SEQUENCE [LARGE SCALE GENOMIC DNA]</scope>
    <source>
        <strain evidence="16 27">POZ149</strain>
    </source>
</reference>
<evidence type="ECO:0000313" key="13">
    <source>
        <dbReference type="EMBL" id="AZF79710.1"/>
    </source>
</evidence>
<accession>A0A3G8DQP9</accession>
<organism evidence="10 20">
    <name type="scientific">Saccharolobus solfataricus</name>
    <name type="common">Sulfolobus solfataricus</name>
    <dbReference type="NCBI Taxonomy" id="2287"/>
    <lineage>
        <taxon>Archaea</taxon>
        <taxon>Thermoproteota</taxon>
        <taxon>Thermoprotei</taxon>
        <taxon>Sulfolobales</taxon>
        <taxon>Sulfolobaceae</taxon>
        <taxon>Saccharolobus</taxon>
    </lineage>
</organism>
<feature type="domain" description="Thiamine pyrophosphate enzyme N-terminal TPP-binding" evidence="5">
    <location>
        <begin position="2"/>
        <end position="47"/>
    </location>
</feature>